<dbReference type="KEGG" id="pdio:PDMSB3_2829"/>
<dbReference type="AlphaFoldDB" id="A0A5Q4Z772"/>
<organism evidence="1 2">
    <name type="scientific">Paraburkholderia dioscoreae</name>
    <dbReference type="NCBI Taxonomy" id="2604047"/>
    <lineage>
        <taxon>Bacteria</taxon>
        <taxon>Pseudomonadati</taxon>
        <taxon>Pseudomonadota</taxon>
        <taxon>Betaproteobacteria</taxon>
        <taxon>Burkholderiales</taxon>
        <taxon>Burkholderiaceae</taxon>
        <taxon>Paraburkholderia</taxon>
    </lineage>
</organism>
<evidence type="ECO:0000313" key="2">
    <source>
        <dbReference type="Proteomes" id="UP000325811"/>
    </source>
</evidence>
<accession>A0A5Q4Z772</accession>
<keyword evidence="2" id="KW-1185">Reference proteome</keyword>
<gene>
    <name evidence="1" type="ORF">PDMSB3_2829</name>
</gene>
<name>A0A5Q4Z772_9BURK</name>
<protein>
    <submittedName>
        <fullName evidence="1">Uncharacterized protein</fullName>
    </submittedName>
</protein>
<reference evidence="1 2" key="1">
    <citation type="submission" date="2019-08" db="EMBL/GenBank/DDBJ databases">
        <authorList>
            <person name="Herpell B J."/>
        </authorList>
    </citation>
    <scope>NUCLEOTIDE SEQUENCE [LARGE SCALE GENOMIC DNA]</scope>
    <source>
        <strain evidence="2">Msb3</strain>
    </source>
</reference>
<proteinExistence type="predicted"/>
<dbReference type="EMBL" id="LR699553">
    <property type="protein sequence ID" value="VVD29285.1"/>
    <property type="molecule type" value="Genomic_DNA"/>
</dbReference>
<sequence length="89" mass="9289">MIVHGLSLPQKQVTYGCEAGLASRAVGISVTGRGALIPKIGARAGSFNALKIPTLPTLPVFGNSCLESFNVVRVQSQSYTGTCYNSGFI</sequence>
<dbReference type="Proteomes" id="UP000325811">
    <property type="component" value="Chromosome I"/>
</dbReference>
<evidence type="ECO:0000313" key="1">
    <source>
        <dbReference type="EMBL" id="VVD29285.1"/>
    </source>
</evidence>